<proteinExistence type="predicted"/>
<feature type="compositionally biased region" description="Low complexity" evidence="1">
    <location>
        <begin position="1"/>
        <end position="12"/>
    </location>
</feature>
<evidence type="ECO:0000313" key="3">
    <source>
        <dbReference type="Proteomes" id="UP000198582"/>
    </source>
</evidence>
<protein>
    <submittedName>
        <fullName evidence="2">Uncharacterized protein</fullName>
    </submittedName>
</protein>
<dbReference type="EMBL" id="FOEF01000029">
    <property type="protein sequence ID" value="SEP53684.1"/>
    <property type="molecule type" value="Genomic_DNA"/>
</dbReference>
<reference evidence="2 3" key="1">
    <citation type="submission" date="2016-10" db="EMBL/GenBank/DDBJ databases">
        <authorList>
            <person name="de Groot N.N."/>
        </authorList>
    </citation>
    <scope>NUCLEOTIDE SEQUENCE [LARGE SCALE GENOMIC DNA]</scope>
    <source>
        <strain evidence="2 3">DSM 44993</strain>
    </source>
</reference>
<gene>
    <name evidence="2" type="ORF">SAMN04489732_129130</name>
</gene>
<evidence type="ECO:0000313" key="2">
    <source>
        <dbReference type="EMBL" id="SEP53684.1"/>
    </source>
</evidence>
<accession>A0A1H8YNA7</accession>
<keyword evidence="3" id="KW-1185">Reference proteome</keyword>
<dbReference type="Proteomes" id="UP000198582">
    <property type="component" value="Unassembled WGS sequence"/>
</dbReference>
<dbReference type="RefSeq" id="WP_091628504.1">
    <property type="nucleotide sequence ID" value="NZ_FOEF01000029.1"/>
</dbReference>
<dbReference type="OrthoDB" id="10016672at2"/>
<organism evidence="2 3">
    <name type="scientific">Amycolatopsis saalfeldensis</name>
    <dbReference type="NCBI Taxonomy" id="394193"/>
    <lineage>
        <taxon>Bacteria</taxon>
        <taxon>Bacillati</taxon>
        <taxon>Actinomycetota</taxon>
        <taxon>Actinomycetes</taxon>
        <taxon>Pseudonocardiales</taxon>
        <taxon>Pseudonocardiaceae</taxon>
        <taxon>Amycolatopsis</taxon>
    </lineage>
</organism>
<evidence type="ECO:0000256" key="1">
    <source>
        <dbReference type="SAM" id="MobiDB-lite"/>
    </source>
</evidence>
<name>A0A1H8YNA7_9PSEU</name>
<sequence length="148" mass="16223">MTTSMSSSQPSSEQDPPLLHPEHPLGAAILTFYRDLCCAEGAPLGEENSVLVEFLTRVGIDTTQDPDTVERQLRQARHHYTVVGLRDYSSDEFFVAAVLPGNVPALDSEDGGSDFQRHAFLVIAADPQDAELFAELDRADDDDEFDVA</sequence>
<dbReference type="AlphaFoldDB" id="A0A1H8YNA7"/>
<feature type="region of interest" description="Disordered" evidence="1">
    <location>
        <begin position="1"/>
        <end position="21"/>
    </location>
</feature>